<dbReference type="PANTHER" id="PTHR46328:SF40">
    <property type="entry name" value="FAR1 DOMAIN-CONTAINING PROTEIN"/>
    <property type="match status" value="1"/>
</dbReference>
<name>A0A811PLU7_9POAL</name>
<evidence type="ECO:0000313" key="3">
    <source>
        <dbReference type="Proteomes" id="UP000604825"/>
    </source>
</evidence>
<accession>A0A811PLU7</accession>
<dbReference type="EMBL" id="CAJGYO010000007">
    <property type="protein sequence ID" value="CAD6245494.1"/>
    <property type="molecule type" value="Genomic_DNA"/>
</dbReference>
<dbReference type="AlphaFoldDB" id="A0A811PLU7"/>
<evidence type="ECO:0000313" key="2">
    <source>
        <dbReference type="EMBL" id="CAD6245494.1"/>
    </source>
</evidence>
<dbReference type="OrthoDB" id="2402896at2759"/>
<evidence type="ECO:0000259" key="1">
    <source>
        <dbReference type="Pfam" id="PF03101"/>
    </source>
</evidence>
<protein>
    <recommendedName>
        <fullName evidence="1">FAR1 domain-containing protein</fullName>
    </recommendedName>
</protein>
<dbReference type="InterPro" id="IPR004330">
    <property type="entry name" value="FAR1_DNA_bnd_dom"/>
</dbReference>
<gene>
    <name evidence="2" type="ORF">NCGR_LOCUS29799</name>
</gene>
<organism evidence="2 3">
    <name type="scientific">Miscanthus lutarioriparius</name>
    <dbReference type="NCBI Taxonomy" id="422564"/>
    <lineage>
        <taxon>Eukaryota</taxon>
        <taxon>Viridiplantae</taxon>
        <taxon>Streptophyta</taxon>
        <taxon>Embryophyta</taxon>
        <taxon>Tracheophyta</taxon>
        <taxon>Spermatophyta</taxon>
        <taxon>Magnoliopsida</taxon>
        <taxon>Liliopsida</taxon>
        <taxon>Poales</taxon>
        <taxon>Poaceae</taxon>
        <taxon>PACMAD clade</taxon>
        <taxon>Panicoideae</taxon>
        <taxon>Andropogonodae</taxon>
        <taxon>Andropogoneae</taxon>
        <taxon>Saccharinae</taxon>
        <taxon>Miscanthus</taxon>
    </lineage>
</organism>
<dbReference type="Proteomes" id="UP000604825">
    <property type="component" value="Unassembled WGS sequence"/>
</dbReference>
<reference evidence="2" key="1">
    <citation type="submission" date="2020-10" db="EMBL/GenBank/DDBJ databases">
        <authorList>
            <person name="Han B."/>
            <person name="Lu T."/>
            <person name="Zhao Q."/>
            <person name="Huang X."/>
            <person name="Zhao Y."/>
        </authorList>
    </citation>
    <scope>NUCLEOTIDE SEQUENCE</scope>
</reference>
<comment type="caution">
    <text evidence="2">The sequence shown here is derived from an EMBL/GenBank/DDBJ whole genome shotgun (WGS) entry which is preliminary data.</text>
</comment>
<feature type="domain" description="FAR1" evidence="1">
    <location>
        <begin position="26"/>
        <end position="117"/>
    </location>
</feature>
<dbReference type="PANTHER" id="PTHR46328">
    <property type="entry name" value="FAR-RED IMPAIRED RESPONSIVE (FAR1) FAMILY PROTEIN-RELATED"/>
    <property type="match status" value="1"/>
</dbReference>
<sequence>MSDLESLLEYNEIVKKLFATEEEGFQFYNNYGFEKGFSVRRSYCEWDNGHNEMTLRKFVCSRQGFREEKQLKRAIKKRKPRNITRVGCLAKFVIARDQTTGQWYVKDFIDEHNHPMAPAELTCLLRSHRRISDEQKAEIAEMESSGIRKHKIIDILEMQYGGLTDSSVWSDLLKVKDIYLMGTDICMKNGNLTRFWKDRWLYQQPLCLTEPELFELCERVQSTKWARLVTG</sequence>
<keyword evidence="3" id="KW-1185">Reference proteome</keyword>
<dbReference type="Pfam" id="PF03101">
    <property type="entry name" value="FAR1"/>
    <property type="match status" value="1"/>
</dbReference>
<proteinExistence type="predicted"/>